<keyword evidence="3" id="KW-1185">Reference proteome</keyword>
<evidence type="ECO:0000313" key="3">
    <source>
        <dbReference type="Proteomes" id="UP001139104"/>
    </source>
</evidence>
<proteinExistence type="predicted"/>
<feature type="transmembrane region" description="Helical" evidence="1">
    <location>
        <begin position="12"/>
        <end position="32"/>
    </location>
</feature>
<protein>
    <submittedName>
        <fullName evidence="2">Septum formation initiator family protein</fullName>
    </submittedName>
</protein>
<dbReference type="InterPro" id="IPR007060">
    <property type="entry name" value="FtsL/DivIC"/>
</dbReference>
<evidence type="ECO:0000313" key="2">
    <source>
        <dbReference type="EMBL" id="MCI4683182.1"/>
    </source>
</evidence>
<accession>A0ABS9Z985</accession>
<dbReference type="EMBL" id="JAIVFP010000001">
    <property type="protein sequence ID" value="MCI4683182.1"/>
    <property type="molecule type" value="Genomic_DNA"/>
</dbReference>
<comment type="caution">
    <text evidence="2">The sequence shown here is derived from an EMBL/GenBank/DDBJ whole genome shotgun (WGS) entry which is preliminary data.</text>
</comment>
<dbReference type="Pfam" id="PF04977">
    <property type="entry name" value="DivIC"/>
    <property type="match status" value="1"/>
</dbReference>
<name>A0ABS9Z985_9HYPH</name>
<gene>
    <name evidence="2" type="ORF">K2U94_10450</name>
</gene>
<sequence>MVVRTRFTSIAIPLLFHLVSGAVGGFFVWHAFHGDRGVAADLETRREMAKIEAQLRDVHAERAEWEKKIALLRGPVVDRDLLDEEARDLLNRVRKDDLVVILPEEKD</sequence>
<dbReference type="RefSeq" id="WP_243067146.1">
    <property type="nucleotide sequence ID" value="NZ_JAIVFK010000019.1"/>
</dbReference>
<keyword evidence="1" id="KW-0472">Membrane</keyword>
<dbReference type="Proteomes" id="UP001139104">
    <property type="component" value="Unassembled WGS sequence"/>
</dbReference>
<reference evidence="2" key="1">
    <citation type="journal article" date="2022" name="ISME J.">
        <title>Identification of active gaseous-alkane degraders at natural gas seeps.</title>
        <authorList>
            <person name="Farhan Ul Haque M."/>
            <person name="Hernandez M."/>
            <person name="Crombie A.T."/>
            <person name="Murrell J.C."/>
        </authorList>
    </citation>
    <scope>NUCLEOTIDE SEQUENCE</scope>
    <source>
        <strain evidence="2">PC2</strain>
    </source>
</reference>
<evidence type="ECO:0000256" key="1">
    <source>
        <dbReference type="SAM" id="Phobius"/>
    </source>
</evidence>
<keyword evidence="1" id="KW-0812">Transmembrane</keyword>
<organism evidence="2 3">
    <name type="scientific">Candidatus Rhodoblastus alkanivorans</name>
    <dbReference type="NCBI Taxonomy" id="2954117"/>
    <lineage>
        <taxon>Bacteria</taxon>
        <taxon>Pseudomonadati</taxon>
        <taxon>Pseudomonadota</taxon>
        <taxon>Alphaproteobacteria</taxon>
        <taxon>Hyphomicrobiales</taxon>
        <taxon>Rhodoblastaceae</taxon>
        <taxon>Rhodoblastus</taxon>
    </lineage>
</organism>
<keyword evidence="1" id="KW-1133">Transmembrane helix</keyword>